<accession>A0ABW0N5R6</accession>
<sequence>MPINPTVARHLNEALAELRAQRGELDAAIKEVEATMARLGGSAPAAEAAADPTKVEVDATIIAPPMKDAVLDYMKQIDRAVTTAQVVDALAPRYGWEPASIRSLMSRMKKDGVLGNPQRGVYNLDPTSTPETSETPDAESGVSDEVATTEAAGGDRDQTPPGPSDSLSF</sequence>
<gene>
    <name evidence="3" type="ORF">ACFPKY_14010</name>
</gene>
<dbReference type="Proteomes" id="UP001595956">
    <property type="component" value="Unassembled WGS sequence"/>
</dbReference>
<organism evidence="3 4">
    <name type="scientific">Nocardioides caricicola</name>
    <dbReference type="NCBI Taxonomy" id="634770"/>
    <lineage>
        <taxon>Bacteria</taxon>
        <taxon>Bacillati</taxon>
        <taxon>Actinomycetota</taxon>
        <taxon>Actinomycetes</taxon>
        <taxon>Propionibacteriales</taxon>
        <taxon>Nocardioidaceae</taxon>
        <taxon>Nocardioides</taxon>
    </lineage>
</organism>
<evidence type="ECO:0000313" key="3">
    <source>
        <dbReference type="EMBL" id="MFC5494229.1"/>
    </source>
</evidence>
<name>A0ABW0N5R6_9ACTN</name>
<comment type="caution">
    <text evidence="3">The sequence shown here is derived from an EMBL/GenBank/DDBJ whole genome shotgun (WGS) entry which is preliminary data.</text>
</comment>
<feature type="compositionally biased region" description="Low complexity" evidence="2">
    <location>
        <begin position="125"/>
        <end position="140"/>
    </location>
</feature>
<keyword evidence="4" id="KW-1185">Reference proteome</keyword>
<evidence type="ECO:0000256" key="2">
    <source>
        <dbReference type="SAM" id="MobiDB-lite"/>
    </source>
</evidence>
<protein>
    <submittedName>
        <fullName evidence="3">Uncharacterized protein</fullName>
    </submittedName>
</protein>
<reference evidence="4" key="1">
    <citation type="journal article" date="2019" name="Int. J. Syst. Evol. Microbiol.">
        <title>The Global Catalogue of Microorganisms (GCM) 10K type strain sequencing project: providing services to taxonomists for standard genome sequencing and annotation.</title>
        <authorList>
            <consortium name="The Broad Institute Genomics Platform"/>
            <consortium name="The Broad Institute Genome Sequencing Center for Infectious Disease"/>
            <person name="Wu L."/>
            <person name="Ma J."/>
        </authorList>
    </citation>
    <scope>NUCLEOTIDE SEQUENCE [LARGE SCALE GENOMIC DNA]</scope>
    <source>
        <strain evidence="4">KACC 13778</strain>
    </source>
</reference>
<proteinExistence type="predicted"/>
<evidence type="ECO:0000256" key="1">
    <source>
        <dbReference type="SAM" id="Coils"/>
    </source>
</evidence>
<keyword evidence="1" id="KW-0175">Coiled coil</keyword>
<evidence type="ECO:0000313" key="4">
    <source>
        <dbReference type="Proteomes" id="UP001595956"/>
    </source>
</evidence>
<feature type="region of interest" description="Disordered" evidence="2">
    <location>
        <begin position="112"/>
        <end position="169"/>
    </location>
</feature>
<feature type="coiled-coil region" evidence="1">
    <location>
        <begin position="8"/>
        <end position="35"/>
    </location>
</feature>
<dbReference type="RefSeq" id="WP_345180120.1">
    <property type="nucleotide sequence ID" value="NZ_BAABFQ010000007.1"/>
</dbReference>
<dbReference type="EMBL" id="JBHSMD010000004">
    <property type="protein sequence ID" value="MFC5494229.1"/>
    <property type="molecule type" value="Genomic_DNA"/>
</dbReference>